<comment type="caution">
    <text evidence="2">The sequence shown here is derived from an EMBL/GenBank/DDBJ whole genome shotgun (WGS) entry which is preliminary data.</text>
</comment>
<gene>
    <name evidence="2" type="ORF">JYU34_021685</name>
</gene>
<proteinExistence type="predicted"/>
<keyword evidence="3" id="KW-1185">Reference proteome</keyword>
<dbReference type="Proteomes" id="UP000823941">
    <property type="component" value="Chromosome 30"/>
</dbReference>
<feature type="compositionally biased region" description="Polar residues" evidence="1">
    <location>
        <begin position="1"/>
        <end position="15"/>
    </location>
</feature>
<reference evidence="2 3" key="1">
    <citation type="submission" date="2021-06" db="EMBL/GenBank/DDBJ databases">
        <title>A haploid diamondback moth (Plutella xylostella L.) genome assembly resolves 31 chromosomes and identifies a diamide resistance mutation.</title>
        <authorList>
            <person name="Ward C.M."/>
            <person name="Perry K.D."/>
            <person name="Baker G."/>
            <person name="Powis K."/>
            <person name="Heckel D.G."/>
            <person name="Baxter S.W."/>
        </authorList>
    </citation>
    <scope>NUCLEOTIDE SEQUENCE [LARGE SCALE GENOMIC DNA]</scope>
    <source>
        <strain evidence="2 3">LV</strain>
        <tissue evidence="2">Single pupa</tissue>
    </source>
</reference>
<dbReference type="EMBL" id="JAHIBW010000030">
    <property type="protein sequence ID" value="KAG7295488.1"/>
    <property type="molecule type" value="Genomic_DNA"/>
</dbReference>
<protein>
    <submittedName>
        <fullName evidence="2">Uncharacterized protein</fullName>
    </submittedName>
</protein>
<evidence type="ECO:0000313" key="2">
    <source>
        <dbReference type="EMBL" id="KAG7295488.1"/>
    </source>
</evidence>
<name>A0ABQ7PRR1_PLUXY</name>
<organism evidence="2 3">
    <name type="scientific">Plutella xylostella</name>
    <name type="common">Diamondback moth</name>
    <name type="synonym">Plutella maculipennis</name>
    <dbReference type="NCBI Taxonomy" id="51655"/>
    <lineage>
        <taxon>Eukaryota</taxon>
        <taxon>Metazoa</taxon>
        <taxon>Ecdysozoa</taxon>
        <taxon>Arthropoda</taxon>
        <taxon>Hexapoda</taxon>
        <taxon>Insecta</taxon>
        <taxon>Pterygota</taxon>
        <taxon>Neoptera</taxon>
        <taxon>Endopterygota</taxon>
        <taxon>Lepidoptera</taxon>
        <taxon>Glossata</taxon>
        <taxon>Ditrysia</taxon>
        <taxon>Yponomeutoidea</taxon>
        <taxon>Plutellidae</taxon>
        <taxon>Plutella</taxon>
    </lineage>
</organism>
<feature type="region of interest" description="Disordered" evidence="1">
    <location>
        <begin position="1"/>
        <end position="114"/>
    </location>
</feature>
<evidence type="ECO:0000256" key="1">
    <source>
        <dbReference type="SAM" id="MobiDB-lite"/>
    </source>
</evidence>
<evidence type="ECO:0000313" key="3">
    <source>
        <dbReference type="Proteomes" id="UP000823941"/>
    </source>
</evidence>
<accession>A0ABQ7PRR1</accession>
<feature type="compositionally biased region" description="Basic and acidic residues" evidence="1">
    <location>
        <begin position="73"/>
        <end position="86"/>
    </location>
</feature>
<sequence length="263" mass="28366">MRPTISSMNKQANNTTRRRGMANAYSSVSLSTAAQEESSSEAEDRTCAKPAVPPRPRAVSVDHSAHRKIGRSGSERDLSAKAREVTARLTAGTRRPGQDSKPEPAASDAQMSSTQLCSALTEQLTRTASKVVQLYRTLQHPATTEHDAALVSGLETAILETQKVLRSAVQRQNSNKVNGSDANSVTTADGDRMNTVDTARLKLEELLSKESANTGGNPAMSLIEQYDTYSDILLNMVQSKMVNQFSNSPQSLPNTGRETADES</sequence>